<organism evidence="1 2">
    <name type="scientific">Clostridium botulinum</name>
    <dbReference type="NCBI Taxonomy" id="1491"/>
    <lineage>
        <taxon>Bacteria</taxon>
        <taxon>Bacillati</taxon>
        <taxon>Bacillota</taxon>
        <taxon>Clostridia</taxon>
        <taxon>Eubacteriales</taxon>
        <taxon>Clostridiaceae</taxon>
        <taxon>Clostridium</taxon>
    </lineage>
</organism>
<dbReference type="AlphaFoldDB" id="A0A6B4JS53"/>
<proteinExistence type="predicted"/>
<sequence length="140" mass="15926">MIIEAIKDYIGSLDCMSTFENAINANYLAGEADNFSIEEMPCEPILKKYLDGSTKRQFQFAFCSREPYGAEVIQNIDNSGFYEEFIEEIERNNDEGILPIDSNIEAIVLKVASSAYVVSTEEDTAMYQINLNLIYYKKRG</sequence>
<evidence type="ECO:0000313" key="1">
    <source>
        <dbReference type="EMBL" id="NFV27951.1"/>
    </source>
</evidence>
<gene>
    <name evidence="1" type="ORF">FDG31_17795</name>
</gene>
<dbReference type="RefSeq" id="WP_003372834.1">
    <property type="nucleotide sequence ID" value="NZ_JACBBA010000010.1"/>
</dbReference>
<accession>A0A6B4JS53</accession>
<evidence type="ECO:0000313" key="2">
    <source>
        <dbReference type="Proteomes" id="UP000486903"/>
    </source>
</evidence>
<dbReference type="EMBL" id="SXFB01000026">
    <property type="protein sequence ID" value="NFV27951.1"/>
    <property type="molecule type" value="Genomic_DNA"/>
</dbReference>
<dbReference type="Proteomes" id="UP000486903">
    <property type="component" value="Unassembled WGS sequence"/>
</dbReference>
<comment type="caution">
    <text evidence="1">The sequence shown here is derived from an EMBL/GenBank/DDBJ whole genome shotgun (WGS) entry which is preliminary data.</text>
</comment>
<name>A0A6B4JS53_CLOBO</name>
<reference evidence="1 2" key="1">
    <citation type="submission" date="2019-04" db="EMBL/GenBank/DDBJ databases">
        <title>Genome sequencing of Clostridium botulinum Groups I-IV and Clostridium butyricum.</title>
        <authorList>
            <person name="Brunt J."/>
            <person name="Van Vliet A.H.M."/>
            <person name="Stringer S.C."/>
            <person name="Carter A.T."/>
            <person name="Peck M.W."/>
        </authorList>
    </citation>
    <scope>NUCLEOTIDE SEQUENCE [LARGE SCALE GENOMIC DNA]</scope>
    <source>
        <strain evidence="1 2">BL81</strain>
    </source>
</reference>
<protein>
    <submittedName>
        <fullName evidence="1">Chloramphenicol resistance protein</fullName>
    </submittedName>
</protein>